<dbReference type="AlphaFoldDB" id="A0A9P6H7F6"/>
<accession>A0A9P6H7F6</accession>
<evidence type="ECO:0000313" key="3">
    <source>
        <dbReference type="Proteomes" id="UP000736335"/>
    </source>
</evidence>
<dbReference type="OrthoDB" id="3296479at2759"/>
<reference evidence="2" key="1">
    <citation type="journal article" date="2020" name="Nat. Commun.">
        <title>Large-scale genome sequencing of mycorrhizal fungi provides insights into the early evolution of symbiotic traits.</title>
        <authorList>
            <person name="Miyauchi S."/>
            <person name="Kiss E."/>
            <person name="Kuo A."/>
            <person name="Drula E."/>
            <person name="Kohler A."/>
            <person name="Sanchez-Garcia M."/>
            <person name="Morin E."/>
            <person name="Andreopoulos B."/>
            <person name="Barry K.W."/>
            <person name="Bonito G."/>
            <person name="Buee M."/>
            <person name="Carver A."/>
            <person name="Chen C."/>
            <person name="Cichocki N."/>
            <person name="Clum A."/>
            <person name="Culley D."/>
            <person name="Crous P.W."/>
            <person name="Fauchery L."/>
            <person name="Girlanda M."/>
            <person name="Hayes R.D."/>
            <person name="Keri Z."/>
            <person name="LaButti K."/>
            <person name="Lipzen A."/>
            <person name="Lombard V."/>
            <person name="Magnuson J."/>
            <person name="Maillard F."/>
            <person name="Murat C."/>
            <person name="Nolan M."/>
            <person name="Ohm R.A."/>
            <person name="Pangilinan J."/>
            <person name="Pereira M.F."/>
            <person name="Perotto S."/>
            <person name="Peter M."/>
            <person name="Pfister S."/>
            <person name="Riley R."/>
            <person name="Sitrit Y."/>
            <person name="Stielow J.B."/>
            <person name="Szollosi G."/>
            <person name="Zifcakova L."/>
            <person name="Stursova M."/>
            <person name="Spatafora J.W."/>
            <person name="Tedersoo L."/>
            <person name="Vaario L.M."/>
            <person name="Yamada A."/>
            <person name="Yan M."/>
            <person name="Wang P."/>
            <person name="Xu J."/>
            <person name="Bruns T."/>
            <person name="Baldrian P."/>
            <person name="Vilgalys R."/>
            <person name="Dunand C."/>
            <person name="Henrissat B."/>
            <person name="Grigoriev I.V."/>
            <person name="Hibbett D."/>
            <person name="Nagy L.G."/>
            <person name="Martin F.M."/>
        </authorList>
    </citation>
    <scope>NUCLEOTIDE SEQUENCE</scope>
    <source>
        <strain evidence="2">UH-Tt-Lm1</strain>
    </source>
</reference>
<dbReference type="Gene3D" id="3.30.160.60">
    <property type="entry name" value="Classic Zinc Finger"/>
    <property type="match status" value="1"/>
</dbReference>
<evidence type="ECO:0000256" key="1">
    <source>
        <dbReference type="SAM" id="MobiDB-lite"/>
    </source>
</evidence>
<keyword evidence="3" id="KW-1185">Reference proteome</keyword>
<evidence type="ECO:0000313" key="2">
    <source>
        <dbReference type="EMBL" id="KAF9780867.1"/>
    </source>
</evidence>
<dbReference type="EMBL" id="WIUZ02000015">
    <property type="protein sequence ID" value="KAF9780867.1"/>
    <property type="molecule type" value="Genomic_DNA"/>
</dbReference>
<dbReference type="Proteomes" id="UP000736335">
    <property type="component" value="Unassembled WGS sequence"/>
</dbReference>
<name>A0A9P6H7F6_9AGAM</name>
<sequence length="209" mass="23231">MFPQGRPFPQIYPGEATAHGYDIATDSFMPTMYDDHVLMGEMAYDFLAREGNATSGERFSGFLGYYPPLSEDAYSPVNLLSPASSVFYASSPSTTNFLSSPSPSPSQALSSPENHRTPPESSPTPEPTCRKATPVFNHIRKKWCCSVCNRDFRGRWECKRHIEATDRRARCVACGANLKARGDSLLRHFAKYCKGDVGNVRLEDAFVEV</sequence>
<feature type="compositionally biased region" description="Low complexity" evidence="1">
    <location>
        <begin position="96"/>
        <end position="112"/>
    </location>
</feature>
<feature type="region of interest" description="Disordered" evidence="1">
    <location>
        <begin position="96"/>
        <end position="129"/>
    </location>
</feature>
<organism evidence="2 3">
    <name type="scientific">Thelephora terrestris</name>
    <dbReference type="NCBI Taxonomy" id="56493"/>
    <lineage>
        <taxon>Eukaryota</taxon>
        <taxon>Fungi</taxon>
        <taxon>Dikarya</taxon>
        <taxon>Basidiomycota</taxon>
        <taxon>Agaricomycotina</taxon>
        <taxon>Agaricomycetes</taxon>
        <taxon>Thelephorales</taxon>
        <taxon>Thelephoraceae</taxon>
        <taxon>Thelephora</taxon>
    </lineage>
</organism>
<proteinExistence type="predicted"/>
<protein>
    <submittedName>
        <fullName evidence="2">Uncharacterized protein</fullName>
    </submittedName>
</protein>
<gene>
    <name evidence="2" type="ORF">BJ322DRAFT_1082111</name>
</gene>
<reference evidence="2" key="2">
    <citation type="submission" date="2020-11" db="EMBL/GenBank/DDBJ databases">
        <authorList>
            <consortium name="DOE Joint Genome Institute"/>
            <person name="Kuo A."/>
            <person name="Miyauchi S."/>
            <person name="Kiss E."/>
            <person name="Drula E."/>
            <person name="Kohler A."/>
            <person name="Sanchez-Garcia M."/>
            <person name="Andreopoulos B."/>
            <person name="Barry K.W."/>
            <person name="Bonito G."/>
            <person name="Buee M."/>
            <person name="Carver A."/>
            <person name="Chen C."/>
            <person name="Cichocki N."/>
            <person name="Clum A."/>
            <person name="Culley D."/>
            <person name="Crous P.W."/>
            <person name="Fauchery L."/>
            <person name="Girlanda M."/>
            <person name="Hayes R."/>
            <person name="Keri Z."/>
            <person name="Labutti K."/>
            <person name="Lipzen A."/>
            <person name="Lombard V."/>
            <person name="Magnuson J."/>
            <person name="Maillard F."/>
            <person name="Morin E."/>
            <person name="Murat C."/>
            <person name="Nolan M."/>
            <person name="Ohm R."/>
            <person name="Pangilinan J."/>
            <person name="Pereira M."/>
            <person name="Perotto S."/>
            <person name="Peter M."/>
            <person name="Riley R."/>
            <person name="Sitrit Y."/>
            <person name="Stielow B."/>
            <person name="Szollosi G."/>
            <person name="Zifcakova L."/>
            <person name="Stursova M."/>
            <person name="Spatafora J.W."/>
            <person name="Tedersoo L."/>
            <person name="Vaario L.-M."/>
            <person name="Yamada A."/>
            <person name="Yan M."/>
            <person name="Wang P."/>
            <person name="Xu J."/>
            <person name="Bruns T."/>
            <person name="Baldrian P."/>
            <person name="Vilgalys R."/>
            <person name="Henrissat B."/>
            <person name="Grigoriev I.V."/>
            <person name="Hibbett D."/>
            <person name="Nagy L.G."/>
            <person name="Martin F.M."/>
        </authorList>
    </citation>
    <scope>NUCLEOTIDE SEQUENCE</scope>
    <source>
        <strain evidence="2">UH-Tt-Lm1</strain>
    </source>
</reference>
<comment type="caution">
    <text evidence="2">The sequence shown here is derived from an EMBL/GenBank/DDBJ whole genome shotgun (WGS) entry which is preliminary data.</text>
</comment>